<dbReference type="KEGG" id="ehx:EMIHUDRAFT_228907"/>
<dbReference type="HOGENOM" id="CLU_001570_17_6_1"/>
<organism evidence="10 11">
    <name type="scientific">Emiliania huxleyi (strain CCMP1516)</name>
    <dbReference type="NCBI Taxonomy" id="280463"/>
    <lineage>
        <taxon>Eukaryota</taxon>
        <taxon>Haptista</taxon>
        <taxon>Haptophyta</taxon>
        <taxon>Prymnesiophyceae</taxon>
        <taxon>Isochrysidales</taxon>
        <taxon>Noelaerhabdaceae</taxon>
        <taxon>Emiliania</taxon>
    </lineage>
</organism>
<dbReference type="Gene3D" id="3.40.50.360">
    <property type="match status" value="1"/>
</dbReference>
<sequence>MAAEKHPLDDVAKGKVELPKAGAGLVIVVTSVYNGRPPENAIKFDEWLETPAAEAALAGVRYGVFGCGNKQWAATFMKFPARALGGLPLVPMGEGDMDGGEVEFNYTRWQVSAVVSLLQAYGAPIPDAIKDSMYPQLPEYDMMLYLGKKAEEIPREVVLQNVKTAEKRARSKFLADSKAFFAEVAVNRELVASRESASAAGRSTRHVEVDLPEGITYTAGDHLGIVVFAHLDRLGLPRDGVVRLEHAAGQDQSHLPLGRPLPIFNVLAFYFELQQPATRSQLHALVKHASKESEAAHLSKLAEFGADNTGEVSEDRATLYEQRTLLEVLQEHPSVSVPAGTFIGMLPPMKPRYYSISSSPKHLPGKCSISVSVVQGRSPTGRQHLGVCSNYLKAQTLKKPYPTSVYPSNNLGPEGYGMPTVAFVKDTGSSFRLPAGDAPIIMVGPGTGVAPMRGFIQDRVADGKTENVLFFGCRDESDFIYKEELQAWEAAGSLKLFVAFSRKPGTPKTYVQHLVAQEKALMTELIKKGAHVYVCGDASKMAPDVRATLSRVLVDAGLDDGFEGGPVEKLRAAGRYCEDVWAAQSV</sequence>
<dbReference type="STRING" id="2903.R1DF04"/>
<reference evidence="10" key="2">
    <citation type="submission" date="2024-10" db="UniProtKB">
        <authorList>
            <consortium name="EnsemblProtists"/>
        </authorList>
    </citation>
    <scope>IDENTIFICATION</scope>
</reference>
<feature type="domain" description="Flavodoxin-like" evidence="8">
    <location>
        <begin position="1"/>
        <end position="114"/>
    </location>
</feature>
<dbReference type="PaxDb" id="2903-EOD34053"/>
<comment type="cofactor">
    <cofactor evidence="1">
        <name>FMN</name>
        <dbReference type="ChEBI" id="CHEBI:58210"/>
    </cofactor>
</comment>
<dbReference type="InterPro" id="IPR023173">
    <property type="entry name" value="NADPH_Cyt_P450_Rdtase_alpha"/>
</dbReference>
<dbReference type="EnsemblProtists" id="EOD34053">
    <property type="protein sequence ID" value="EOD34053"/>
    <property type="gene ID" value="EMIHUDRAFT_228907"/>
</dbReference>
<accession>A0A0D3KE68</accession>
<dbReference type="AlphaFoldDB" id="A0A0D3KE68"/>
<dbReference type="InterPro" id="IPR017938">
    <property type="entry name" value="Riboflavin_synthase-like_b-brl"/>
</dbReference>
<dbReference type="InterPro" id="IPR008254">
    <property type="entry name" value="Flavodoxin/NO_synth"/>
</dbReference>
<evidence type="ECO:0000313" key="10">
    <source>
        <dbReference type="EnsemblProtists" id="EOD34053"/>
    </source>
</evidence>
<evidence type="ECO:0000259" key="9">
    <source>
        <dbReference type="PROSITE" id="PS51384"/>
    </source>
</evidence>
<evidence type="ECO:0000259" key="8">
    <source>
        <dbReference type="PROSITE" id="PS50902"/>
    </source>
</evidence>
<dbReference type="GO" id="GO:0005829">
    <property type="term" value="C:cytosol"/>
    <property type="evidence" value="ECO:0007669"/>
    <property type="project" value="TreeGrafter"/>
</dbReference>
<dbReference type="SUPFAM" id="SSF52218">
    <property type="entry name" value="Flavoproteins"/>
    <property type="match status" value="1"/>
</dbReference>
<evidence type="ECO:0000256" key="2">
    <source>
        <dbReference type="ARBA" id="ARBA00001974"/>
    </source>
</evidence>
<dbReference type="Gene3D" id="3.40.50.80">
    <property type="entry name" value="Nucleotide-binding domain of ferredoxin-NADP reductase (FNR) module"/>
    <property type="match status" value="1"/>
</dbReference>
<evidence type="ECO:0000256" key="5">
    <source>
        <dbReference type="ARBA" id="ARBA00022857"/>
    </source>
</evidence>
<dbReference type="GO" id="GO:0010181">
    <property type="term" value="F:FMN binding"/>
    <property type="evidence" value="ECO:0007669"/>
    <property type="project" value="InterPro"/>
</dbReference>
<feature type="domain" description="FAD-binding FR-type" evidence="9">
    <location>
        <begin position="177"/>
        <end position="420"/>
    </location>
</feature>
<dbReference type="PROSITE" id="PS50902">
    <property type="entry name" value="FLAVODOXIN_LIKE"/>
    <property type="match status" value="1"/>
</dbReference>
<evidence type="ECO:0000256" key="7">
    <source>
        <dbReference type="ARBA" id="ARBA00023797"/>
    </source>
</evidence>
<dbReference type="InterPro" id="IPR039261">
    <property type="entry name" value="FNR_nucleotide-bd"/>
</dbReference>
<dbReference type="InterPro" id="IPR003097">
    <property type="entry name" value="CysJ-like_FAD-binding"/>
</dbReference>
<dbReference type="Pfam" id="PF00175">
    <property type="entry name" value="NAD_binding_1"/>
    <property type="match status" value="1"/>
</dbReference>
<dbReference type="Gene3D" id="1.20.990.10">
    <property type="entry name" value="NADPH-cytochrome p450 Reductase, Chain A, domain 3"/>
    <property type="match status" value="1"/>
</dbReference>
<comment type="cofactor">
    <cofactor evidence="2">
        <name>FAD</name>
        <dbReference type="ChEBI" id="CHEBI:57692"/>
    </cofactor>
</comment>
<dbReference type="Gene3D" id="2.40.30.10">
    <property type="entry name" value="Translation factors"/>
    <property type="match status" value="1"/>
</dbReference>
<dbReference type="InterPro" id="IPR001433">
    <property type="entry name" value="OxRdtase_FAD/NAD-bd"/>
</dbReference>
<dbReference type="SUPFAM" id="SSF52343">
    <property type="entry name" value="Ferredoxin reductase-like, C-terminal NADP-linked domain"/>
    <property type="match status" value="1"/>
</dbReference>
<evidence type="ECO:0000256" key="4">
    <source>
        <dbReference type="ARBA" id="ARBA00022827"/>
    </source>
</evidence>
<dbReference type="Pfam" id="PF00667">
    <property type="entry name" value="FAD_binding_1"/>
    <property type="match status" value="1"/>
</dbReference>
<reference evidence="11" key="1">
    <citation type="journal article" date="2013" name="Nature">
        <title>Pan genome of the phytoplankton Emiliania underpins its global distribution.</title>
        <authorList>
            <person name="Read B.A."/>
            <person name="Kegel J."/>
            <person name="Klute M.J."/>
            <person name="Kuo A."/>
            <person name="Lefebvre S.C."/>
            <person name="Maumus F."/>
            <person name="Mayer C."/>
            <person name="Miller J."/>
            <person name="Monier A."/>
            <person name="Salamov A."/>
            <person name="Young J."/>
            <person name="Aguilar M."/>
            <person name="Claverie J.M."/>
            <person name="Frickenhaus S."/>
            <person name="Gonzalez K."/>
            <person name="Herman E.K."/>
            <person name="Lin Y.C."/>
            <person name="Napier J."/>
            <person name="Ogata H."/>
            <person name="Sarno A.F."/>
            <person name="Shmutz J."/>
            <person name="Schroeder D."/>
            <person name="de Vargas C."/>
            <person name="Verret F."/>
            <person name="von Dassow P."/>
            <person name="Valentin K."/>
            <person name="Van de Peer Y."/>
            <person name="Wheeler G."/>
            <person name="Dacks J.B."/>
            <person name="Delwiche C.F."/>
            <person name="Dyhrman S.T."/>
            <person name="Glockner G."/>
            <person name="John U."/>
            <person name="Richards T."/>
            <person name="Worden A.Z."/>
            <person name="Zhang X."/>
            <person name="Grigoriev I.V."/>
            <person name="Allen A.E."/>
            <person name="Bidle K."/>
            <person name="Borodovsky M."/>
            <person name="Bowler C."/>
            <person name="Brownlee C."/>
            <person name="Cock J.M."/>
            <person name="Elias M."/>
            <person name="Gladyshev V.N."/>
            <person name="Groth M."/>
            <person name="Guda C."/>
            <person name="Hadaegh A."/>
            <person name="Iglesias-Rodriguez M.D."/>
            <person name="Jenkins J."/>
            <person name="Jones B.M."/>
            <person name="Lawson T."/>
            <person name="Leese F."/>
            <person name="Lindquist E."/>
            <person name="Lobanov A."/>
            <person name="Lomsadze A."/>
            <person name="Malik S.B."/>
            <person name="Marsh M.E."/>
            <person name="Mackinder L."/>
            <person name="Mock T."/>
            <person name="Mueller-Roeber B."/>
            <person name="Pagarete A."/>
            <person name="Parker M."/>
            <person name="Probert I."/>
            <person name="Quesneville H."/>
            <person name="Raines C."/>
            <person name="Rensing S.A."/>
            <person name="Riano-Pachon D.M."/>
            <person name="Richier S."/>
            <person name="Rokitta S."/>
            <person name="Shiraiwa Y."/>
            <person name="Soanes D.M."/>
            <person name="van der Giezen M."/>
            <person name="Wahlund T.M."/>
            <person name="Williams B."/>
            <person name="Wilson W."/>
            <person name="Wolfe G."/>
            <person name="Wurch L.L."/>
        </authorList>
    </citation>
    <scope>NUCLEOTIDE SEQUENCE</scope>
</reference>
<keyword evidence="3" id="KW-0285">Flavoprotein</keyword>
<dbReference type="RefSeq" id="XP_005786482.1">
    <property type="nucleotide sequence ID" value="XM_005786425.1"/>
</dbReference>
<evidence type="ECO:0000256" key="3">
    <source>
        <dbReference type="ARBA" id="ARBA00022630"/>
    </source>
</evidence>
<name>A0A0D3KE68_EMIH1</name>
<dbReference type="InterPro" id="IPR017927">
    <property type="entry name" value="FAD-bd_FR_type"/>
</dbReference>
<dbReference type="GO" id="GO:0050660">
    <property type="term" value="F:flavin adenine dinucleotide binding"/>
    <property type="evidence" value="ECO:0007669"/>
    <property type="project" value="TreeGrafter"/>
</dbReference>
<dbReference type="PANTHER" id="PTHR19384:SF17">
    <property type="entry name" value="NADPH--CYTOCHROME P450 REDUCTASE"/>
    <property type="match status" value="1"/>
</dbReference>
<dbReference type="InterPro" id="IPR029039">
    <property type="entry name" value="Flavoprotein-like_sf"/>
</dbReference>
<dbReference type="Proteomes" id="UP000013827">
    <property type="component" value="Unassembled WGS sequence"/>
</dbReference>
<keyword evidence="11" id="KW-1185">Reference proteome</keyword>
<dbReference type="GeneID" id="17279324"/>
<dbReference type="InterPro" id="IPR001709">
    <property type="entry name" value="Flavoprot_Pyr_Nucl_cyt_Rdtase"/>
</dbReference>
<keyword evidence="4" id="KW-0274">FAD</keyword>
<dbReference type="GO" id="GO:0003958">
    <property type="term" value="F:NADPH-hemoprotein reductase activity"/>
    <property type="evidence" value="ECO:0007669"/>
    <property type="project" value="UniProtKB-EC"/>
</dbReference>
<dbReference type="eggNOG" id="KOG1158">
    <property type="taxonomic scope" value="Eukaryota"/>
</dbReference>
<dbReference type="SUPFAM" id="SSF63380">
    <property type="entry name" value="Riboflavin synthase domain-like"/>
    <property type="match status" value="1"/>
</dbReference>
<dbReference type="PANTHER" id="PTHR19384">
    <property type="entry name" value="NITRIC OXIDE SYNTHASE-RELATED"/>
    <property type="match status" value="1"/>
</dbReference>
<evidence type="ECO:0000256" key="6">
    <source>
        <dbReference type="ARBA" id="ARBA00023002"/>
    </source>
</evidence>
<keyword evidence="6" id="KW-0560">Oxidoreductase</keyword>
<proteinExistence type="predicted"/>
<dbReference type="EC" id="1.6.2.4" evidence="7"/>
<dbReference type="PROSITE" id="PS51384">
    <property type="entry name" value="FAD_FR"/>
    <property type="match status" value="1"/>
</dbReference>
<evidence type="ECO:0000256" key="1">
    <source>
        <dbReference type="ARBA" id="ARBA00001917"/>
    </source>
</evidence>
<evidence type="ECO:0000313" key="11">
    <source>
        <dbReference type="Proteomes" id="UP000013827"/>
    </source>
</evidence>
<protein>
    <recommendedName>
        <fullName evidence="7">NADPH--hemoprotein reductase</fullName>
        <ecNumber evidence="7">1.6.2.4</ecNumber>
    </recommendedName>
</protein>
<dbReference type="PRINTS" id="PR00371">
    <property type="entry name" value="FPNCR"/>
</dbReference>
<keyword evidence="5" id="KW-0521">NADP</keyword>
<dbReference type="Pfam" id="PF00258">
    <property type="entry name" value="Flavodoxin_1"/>
    <property type="match status" value="1"/>
</dbReference>